<dbReference type="PROSITE" id="PS50026">
    <property type="entry name" value="EGF_3"/>
    <property type="match status" value="1"/>
</dbReference>
<dbReference type="SUPFAM" id="SSF57424">
    <property type="entry name" value="LDL receptor-like module"/>
    <property type="match status" value="18"/>
</dbReference>
<keyword evidence="17" id="KW-0245">EGF-like domain</keyword>
<dbReference type="GO" id="GO:0030154">
    <property type="term" value="P:cell differentiation"/>
    <property type="evidence" value="ECO:0007669"/>
    <property type="project" value="UniProtKB-ARBA"/>
</dbReference>
<dbReference type="GO" id="GO:0005886">
    <property type="term" value="C:plasma membrane"/>
    <property type="evidence" value="ECO:0007669"/>
    <property type="project" value="TreeGrafter"/>
</dbReference>
<dbReference type="PROSITE" id="PS50835">
    <property type="entry name" value="IG_LIKE"/>
    <property type="match status" value="2"/>
</dbReference>
<evidence type="ECO:0000256" key="13">
    <source>
        <dbReference type="ARBA" id="ARBA00023136"/>
    </source>
</evidence>
<comment type="subcellular location">
    <subcellularLocation>
        <location evidence="3">Endomembrane system</location>
    </subcellularLocation>
    <subcellularLocation>
        <location evidence="1">Membrane</location>
        <topology evidence="1">Single-pass membrane protein</topology>
    </subcellularLocation>
    <subcellularLocation>
        <location evidence="2">Secreted</location>
        <location evidence="2">Extracellular space</location>
        <location evidence="2">Extracellular matrix</location>
        <location evidence="2">Basement membrane</location>
    </subcellularLocation>
</comment>
<evidence type="ECO:0000313" key="24">
    <source>
        <dbReference type="EMBL" id="KAG8224763.1"/>
    </source>
</evidence>
<dbReference type="PROSITE" id="PS50068">
    <property type="entry name" value="LDLRA_2"/>
    <property type="match status" value="18"/>
</dbReference>
<dbReference type="PRINTS" id="PR00261">
    <property type="entry name" value="LDLRECEPTOR"/>
</dbReference>
<dbReference type="PANTHER" id="PTHR24270">
    <property type="entry name" value="LOW-DENSITY LIPOPROTEIN RECEPTOR-RELATED"/>
    <property type="match status" value="1"/>
</dbReference>
<feature type="disulfide bond" evidence="18">
    <location>
        <begin position="375"/>
        <end position="387"/>
    </location>
</feature>
<dbReference type="PROSITE" id="PS01209">
    <property type="entry name" value="LDLRA_1"/>
    <property type="match status" value="9"/>
</dbReference>
<keyword evidence="9" id="KW-0084">Basement membrane</keyword>
<dbReference type="GO" id="GO:0005604">
    <property type="term" value="C:basement membrane"/>
    <property type="evidence" value="ECO:0007669"/>
    <property type="project" value="UniProtKB-SubCell"/>
</dbReference>
<feature type="domain" description="Laminin IV type A" evidence="23">
    <location>
        <begin position="1300"/>
        <end position="1494"/>
    </location>
</feature>
<feature type="disulfide bond" evidence="18">
    <location>
        <begin position="197"/>
        <end position="212"/>
    </location>
</feature>
<evidence type="ECO:0000256" key="19">
    <source>
        <dbReference type="PROSITE-ProRule" id="PRU00460"/>
    </source>
</evidence>
<dbReference type="OrthoDB" id="10055367at2759"/>
<dbReference type="InterPro" id="IPR023415">
    <property type="entry name" value="LDLR_class-A_CS"/>
</dbReference>
<feature type="disulfide bond" evidence="18">
    <location>
        <begin position="543"/>
        <end position="561"/>
    </location>
</feature>
<evidence type="ECO:0000256" key="17">
    <source>
        <dbReference type="PROSITE-ProRule" id="PRU00076"/>
    </source>
</evidence>
<feature type="disulfide bond" evidence="18">
    <location>
        <begin position="234"/>
        <end position="249"/>
    </location>
</feature>
<dbReference type="SMART" id="SM00181">
    <property type="entry name" value="EGF"/>
    <property type="match status" value="7"/>
</dbReference>
<dbReference type="SMART" id="SM00409">
    <property type="entry name" value="IG"/>
    <property type="match status" value="2"/>
</dbReference>
<dbReference type="Proteomes" id="UP000792457">
    <property type="component" value="Unassembled WGS sequence"/>
</dbReference>
<feature type="disulfide bond" evidence="18">
    <location>
        <begin position="275"/>
        <end position="290"/>
    </location>
</feature>
<evidence type="ECO:0000259" key="22">
    <source>
        <dbReference type="PROSITE" id="PS50835"/>
    </source>
</evidence>
<dbReference type="FunFam" id="2.10.25.10:FF:000090">
    <property type="entry name" value="laminin subunit alpha"/>
    <property type="match status" value="1"/>
</dbReference>
<feature type="disulfide bond" evidence="18">
    <location>
        <begin position="698"/>
        <end position="710"/>
    </location>
</feature>
<feature type="disulfide bond" evidence="18">
    <location>
        <begin position="382"/>
        <end position="400"/>
    </location>
</feature>
<feature type="domain" description="Laminin EGF-like" evidence="21">
    <location>
        <begin position="1528"/>
        <end position="1576"/>
    </location>
</feature>
<dbReference type="Pfam" id="PF00052">
    <property type="entry name" value="Laminin_B"/>
    <property type="match status" value="3"/>
</dbReference>
<evidence type="ECO:0000256" key="11">
    <source>
        <dbReference type="ARBA" id="ARBA00022989"/>
    </source>
</evidence>
<feature type="disulfide bond" evidence="18">
    <location>
        <begin position="185"/>
        <end position="203"/>
    </location>
</feature>
<feature type="disulfide bond" evidence="18">
    <location>
        <begin position="42"/>
        <end position="57"/>
    </location>
</feature>
<dbReference type="PROSITE" id="PS50027">
    <property type="entry name" value="EGF_LAM_2"/>
    <property type="match status" value="3"/>
</dbReference>
<dbReference type="InterPro" id="IPR000034">
    <property type="entry name" value="Laminin_IV"/>
</dbReference>
<evidence type="ECO:0000256" key="12">
    <source>
        <dbReference type="ARBA" id="ARBA00023054"/>
    </source>
</evidence>
<dbReference type="GO" id="GO:0007155">
    <property type="term" value="P:cell adhesion"/>
    <property type="evidence" value="ECO:0007669"/>
    <property type="project" value="UniProtKB-KW"/>
</dbReference>
<feature type="domain" description="Laminin IV type A" evidence="23">
    <location>
        <begin position="927"/>
        <end position="1118"/>
    </location>
</feature>
<dbReference type="Pfam" id="PF00053">
    <property type="entry name" value="EGF_laminin"/>
    <property type="match status" value="6"/>
</dbReference>
<dbReference type="EMBL" id="KZ308211">
    <property type="protein sequence ID" value="KAG8224763.1"/>
    <property type="molecule type" value="Genomic_DNA"/>
</dbReference>
<dbReference type="Pfam" id="PF24973">
    <property type="entry name" value="EGF_LMN_ATRN"/>
    <property type="match status" value="1"/>
</dbReference>
<feature type="disulfide bond" evidence="18">
    <location>
        <begin position="415"/>
        <end position="427"/>
    </location>
</feature>
<keyword evidence="6" id="KW-0812">Transmembrane</keyword>
<feature type="disulfide bond" evidence="18">
    <location>
        <begin position="422"/>
        <end position="440"/>
    </location>
</feature>
<feature type="disulfide bond" evidence="18">
    <location>
        <begin position="394"/>
        <end position="409"/>
    </location>
</feature>
<feature type="disulfide bond" evidence="18">
    <location>
        <begin position="1925"/>
        <end position="1943"/>
    </location>
</feature>
<feature type="disulfide bond" evidence="18">
    <location>
        <begin position="705"/>
        <end position="723"/>
    </location>
</feature>
<keyword evidence="8" id="KW-0677">Repeat</keyword>
<dbReference type="Gene3D" id="2.60.40.10">
    <property type="entry name" value="Immunoglobulins"/>
    <property type="match status" value="2"/>
</dbReference>
<feature type="disulfide bond" evidence="18">
    <location>
        <begin position="452"/>
        <end position="464"/>
    </location>
</feature>
<evidence type="ECO:0000256" key="1">
    <source>
        <dbReference type="ARBA" id="ARBA00004167"/>
    </source>
</evidence>
<gene>
    <name evidence="24" type="ORF">J437_LFUL005332</name>
</gene>
<keyword evidence="10" id="KW-0130">Cell adhesion</keyword>
<feature type="disulfide bond" evidence="17">
    <location>
        <begin position="1199"/>
        <end position="1208"/>
    </location>
</feature>
<feature type="disulfide bond" evidence="18">
    <location>
        <begin position="678"/>
        <end position="693"/>
    </location>
</feature>
<feature type="disulfide bond" evidence="18">
    <location>
        <begin position="434"/>
        <end position="449"/>
    </location>
</feature>
<evidence type="ECO:0000256" key="18">
    <source>
        <dbReference type="PROSITE-ProRule" id="PRU00124"/>
    </source>
</evidence>
<feature type="disulfide bond" evidence="18">
    <location>
        <begin position="178"/>
        <end position="190"/>
    </location>
</feature>
<feature type="disulfide bond" evidence="18">
    <location>
        <begin position="555"/>
        <end position="570"/>
    </location>
</feature>
<evidence type="ECO:0000256" key="3">
    <source>
        <dbReference type="ARBA" id="ARBA00004308"/>
    </source>
</evidence>
<feature type="disulfide bond" evidence="18">
    <location>
        <begin position="84"/>
        <end position="99"/>
    </location>
</feature>
<evidence type="ECO:0000259" key="20">
    <source>
        <dbReference type="PROSITE" id="PS50026"/>
    </source>
</evidence>
<dbReference type="FunFam" id="2.10.25.10:FF:000065">
    <property type="entry name" value="Laminin subunit beta 1"/>
    <property type="match status" value="1"/>
</dbReference>
<feature type="disulfide bond" evidence="18">
    <location>
        <begin position="1937"/>
        <end position="1952"/>
    </location>
</feature>
<keyword evidence="4" id="KW-0964">Secreted</keyword>
<dbReference type="InterPro" id="IPR056863">
    <property type="entry name" value="LMN_ATRN_NET-like_EGF"/>
</dbReference>
<dbReference type="InterPro" id="IPR036055">
    <property type="entry name" value="LDL_receptor-like_sf"/>
</dbReference>
<keyword evidence="7" id="KW-0732">Signal</keyword>
<keyword evidence="15" id="KW-0325">Glycoprotein</keyword>
<feature type="disulfide bond" evidence="18">
    <location>
        <begin position="30"/>
        <end position="48"/>
    </location>
</feature>
<dbReference type="Gene3D" id="2.170.300.10">
    <property type="entry name" value="Tie2 ligand-binding domain superfamily"/>
    <property type="match status" value="1"/>
</dbReference>
<evidence type="ECO:0000256" key="15">
    <source>
        <dbReference type="ARBA" id="ARBA00023180"/>
    </source>
</evidence>
<organism evidence="24 25">
    <name type="scientific">Ladona fulva</name>
    <name type="common">Scarce chaser dragonfly</name>
    <name type="synonym">Libellula fulva</name>
    <dbReference type="NCBI Taxonomy" id="123851"/>
    <lineage>
        <taxon>Eukaryota</taxon>
        <taxon>Metazoa</taxon>
        <taxon>Ecdysozoa</taxon>
        <taxon>Arthropoda</taxon>
        <taxon>Hexapoda</taxon>
        <taxon>Insecta</taxon>
        <taxon>Pterygota</taxon>
        <taxon>Palaeoptera</taxon>
        <taxon>Odonata</taxon>
        <taxon>Epiprocta</taxon>
        <taxon>Anisoptera</taxon>
        <taxon>Libelluloidea</taxon>
        <taxon>Libellulidae</taxon>
        <taxon>Ladona</taxon>
    </lineage>
</organism>
<dbReference type="Pfam" id="PF00057">
    <property type="entry name" value="Ldl_recept_a"/>
    <property type="match status" value="18"/>
</dbReference>
<dbReference type="SUPFAM" id="SSF48726">
    <property type="entry name" value="Immunoglobulin"/>
    <property type="match status" value="2"/>
</dbReference>
<keyword evidence="14 17" id="KW-1015">Disulfide bond</keyword>
<feature type="domain" description="Ig-like" evidence="22">
    <location>
        <begin position="781"/>
        <end position="849"/>
    </location>
</feature>
<keyword evidence="5" id="KW-0272">Extracellular matrix</keyword>
<accession>A0A8K0NX08</accession>
<feature type="disulfide bond" evidence="18">
    <location>
        <begin position="314"/>
        <end position="329"/>
    </location>
</feature>
<dbReference type="SMART" id="SM00180">
    <property type="entry name" value="EGF_Lam"/>
    <property type="match status" value="6"/>
</dbReference>
<feature type="disulfide bond" evidence="19">
    <location>
        <begin position="1581"/>
        <end position="1593"/>
    </location>
</feature>
<proteinExistence type="predicted"/>
<dbReference type="InterPro" id="IPR050685">
    <property type="entry name" value="LDLR"/>
</dbReference>
<dbReference type="PROSITE" id="PS51115">
    <property type="entry name" value="LAMININ_IVA"/>
    <property type="match status" value="3"/>
</dbReference>
<dbReference type="GO" id="GO:0012505">
    <property type="term" value="C:endomembrane system"/>
    <property type="evidence" value="ECO:0007669"/>
    <property type="project" value="UniProtKB-SubCell"/>
</dbReference>
<evidence type="ECO:0000256" key="8">
    <source>
        <dbReference type="ARBA" id="ARBA00022737"/>
    </source>
</evidence>
<dbReference type="SUPFAM" id="SSF57196">
    <property type="entry name" value="EGF/Laminin"/>
    <property type="match status" value="4"/>
</dbReference>
<feature type="domain" description="Laminin EGF-like" evidence="21">
    <location>
        <begin position="1232"/>
        <end position="1281"/>
    </location>
</feature>
<feature type="disulfide bond" evidence="18">
    <location>
        <begin position="459"/>
        <end position="477"/>
    </location>
</feature>
<dbReference type="GO" id="GO:0016192">
    <property type="term" value="P:vesicle-mediated transport"/>
    <property type="evidence" value="ECO:0007669"/>
    <property type="project" value="UniProtKB-ARBA"/>
</dbReference>
<evidence type="ECO:0000256" key="16">
    <source>
        <dbReference type="ARBA" id="ARBA00023292"/>
    </source>
</evidence>
<feature type="disulfide bond" evidence="18">
    <location>
        <begin position="659"/>
        <end position="671"/>
    </location>
</feature>
<feature type="disulfide bond" evidence="19">
    <location>
        <begin position="1252"/>
        <end position="1261"/>
    </location>
</feature>
<feature type="disulfide bond" evidence="19">
    <location>
        <begin position="1547"/>
        <end position="1556"/>
    </location>
</feature>
<dbReference type="InterPro" id="IPR003599">
    <property type="entry name" value="Ig_sub"/>
</dbReference>
<feature type="disulfide bond" evidence="18">
    <location>
        <begin position="23"/>
        <end position="35"/>
    </location>
</feature>
<dbReference type="PROSITE" id="PS00022">
    <property type="entry name" value="EGF_1"/>
    <property type="match status" value="2"/>
</dbReference>
<feature type="disulfide bond" evidence="18">
    <location>
        <begin position="516"/>
        <end position="531"/>
    </location>
</feature>
<evidence type="ECO:0000256" key="14">
    <source>
        <dbReference type="ARBA" id="ARBA00023157"/>
    </source>
</evidence>
<dbReference type="Gene3D" id="4.10.400.10">
    <property type="entry name" value="Low-density Lipoprotein Receptor"/>
    <property type="match status" value="18"/>
</dbReference>
<feature type="disulfide bond" evidence="18">
    <location>
        <begin position="1918"/>
        <end position="1930"/>
    </location>
</feature>
<dbReference type="SMART" id="SM00281">
    <property type="entry name" value="LamB"/>
    <property type="match status" value="3"/>
</dbReference>
<keyword evidence="16 19" id="KW-0424">Laminin EGF-like domain</keyword>
<dbReference type="FunFam" id="4.10.400.10:FF:000034">
    <property type="entry name" value="Low-density lipoprotein receptor-related protein 2"/>
    <property type="match status" value="3"/>
</dbReference>
<feature type="disulfide bond" evidence="18">
    <location>
        <begin position="355"/>
        <end position="370"/>
    </location>
</feature>
<evidence type="ECO:0000256" key="6">
    <source>
        <dbReference type="ARBA" id="ARBA00022692"/>
    </source>
</evidence>
<dbReference type="SMART" id="SM00192">
    <property type="entry name" value="LDLa"/>
    <property type="match status" value="18"/>
</dbReference>
<evidence type="ECO:0000259" key="21">
    <source>
        <dbReference type="PROSITE" id="PS50027"/>
    </source>
</evidence>
<dbReference type="InterPro" id="IPR007110">
    <property type="entry name" value="Ig-like_dom"/>
</dbReference>
<evidence type="ECO:0000256" key="2">
    <source>
        <dbReference type="ARBA" id="ARBA00004302"/>
    </source>
</evidence>
<feature type="disulfide bond" evidence="18">
    <location>
        <begin position="536"/>
        <end position="548"/>
    </location>
</feature>
<feature type="disulfide bond" evidence="19">
    <location>
        <begin position="1600"/>
        <end position="1609"/>
    </location>
</feature>
<feature type="disulfide bond" evidence="18">
    <location>
        <begin position="471"/>
        <end position="486"/>
    </location>
</feature>
<dbReference type="SMART" id="SM00408">
    <property type="entry name" value="IGc2"/>
    <property type="match status" value="2"/>
</dbReference>
<dbReference type="InterPro" id="IPR013783">
    <property type="entry name" value="Ig-like_fold"/>
</dbReference>
<dbReference type="CDD" id="cd00112">
    <property type="entry name" value="LDLa"/>
    <property type="match status" value="17"/>
</dbReference>
<feature type="disulfide bond" evidence="18">
    <location>
        <begin position="717"/>
        <end position="732"/>
    </location>
</feature>
<keyword evidence="11" id="KW-1133">Transmembrane helix</keyword>
<reference evidence="24" key="2">
    <citation type="submission" date="2017-10" db="EMBL/GenBank/DDBJ databases">
        <title>Ladona fulva Genome sequencing and assembly.</title>
        <authorList>
            <person name="Murali S."/>
            <person name="Richards S."/>
            <person name="Bandaranaike D."/>
            <person name="Bellair M."/>
            <person name="Blankenburg K."/>
            <person name="Chao H."/>
            <person name="Dinh H."/>
            <person name="Doddapaneni H."/>
            <person name="Dugan-Rocha S."/>
            <person name="Elkadiri S."/>
            <person name="Gnanaolivu R."/>
            <person name="Hernandez B."/>
            <person name="Skinner E."/>
            <person name="Javaid M."/>
            <person name="Lee S."/>
            <person name="Li M."/>
            <person name="Ming W."/>
            <person name="Munidasa M."/>
            <person name="Muniz J."/>
            <person name="Nguyen L."/>
            <person name="Hughes D."/>
            <person name="Osuji N."/>
            <person name="Pu L.-L."/>
            <person name="Puazo M."/>
            <person name="Qu C."/>
            <person name="Quiroz J."/>
            <person name="Raj R."/>
            <person name="Weissenberger G."/>
            <person name="Xin Y."/>
            <person name="Zou X."/>
            <person name="Han Y."/>
            <person name="Worley K."/>
            <person name="Muzny D."/>
            <person name="Gibbs R."/>
        </authorList>
    </citation>
    <scope>NUCLEOTIDE SEQUENCE</scope>
    <source>
        <strain evidence="24">Sampled in the wild</strain>
    </source>
</reference>
<evidence type="ECO:0000256" key="10">
    <source>
        <dbReference type="ARBA" id="ARBA00022889"/>
    </source>
</evidence>
<dbReference type="InterPro" id="IPR002172">
    <property type="entry name" value="LDrepeatLR_classA_rpt"/>
</dbReference>
<dbReference type="FunFam" id="2.10.25.10:FF:000454">
    <property type="entry name" value="Laminin subunit alpha 1"/>
    <property type="match status" value="2"/>
</dbReference>
<feature type="disulfide bond" evidence="18">
    <location>
        <begin position="121"/>
        <end position="136"/>
    </location>
</feature>
<dbReference type="InterPro" id="IPR000742">
    <property type="entry name" value="EGF"/>
</dbReference>
<dbReference type="FunFam" id="2.10.25.10:FF:000407">
    <property type="entry name" value="Laminin subunit alpha-3"/>
    <property type="match status" value="1"/>
</dbReference>
<feature type="disulfide bond" evidence="19">
    <location>
        <begin position="1233"/>
        <end position="1250"/>
    </location>
</feature>
<comment type="caution">
    <text evidence="17">Lacks conserved residue(s) required for the propagation of feature annotation.</text>
</comment>
<feature type="disulfide bond" evidence="18">
    <location>
        <begin position="65"/>
        <end position="77"/>
    </location>
</feature>
<dbReference type="Pfam" id="PF13927">
    <property type="entry name" value="Ig_3"/>
    <property type="match status" value="1"/>
</dbReference>
<feature type="disulfide bond" evidence="18">
    <location>
        <begin position="666"/>
        <end position="684"/>
    </location>
</feature>
<evidence type="ECO:0000256" key="7">
    <source>
        <dbReference type="ARBA" id="ARBA00022729"/>
    </source>
</evidence>
<feature type="disulfide bond" evidence="18">
    <location>
        <begin position="109"/>
        <end position="127"/>
    </location>
</feature>
<feature type="disulfide bond" evidence="18">
    <location>
        <begin position="147"/>
        <end position="165"/>
    </location>
</feature>
<evidence type="ECO:0000256" key="9">
    <source>
        <dbReference type="ARBA" id="ARBA00022869"/>
    </source>
</evidence>
<name>A0A8K0NX08_LADFU</name>
<evidence type="ECO:0000259" key="23">
    <source>
        <dbReference type="PROSITE" id="PS51115"/>
    </source>
</evidence>
<feature type="domain" description="EGF-like" evidence="20">
    <location>
        <begin position="1170"/>
        <end position="1209"/>
    </location>
</feature>
<dbReference type="InterPro" id="IPR036179">
    <property type="entry name" value="Ig-like_dom_sf"/>
</dbReference>
<feature type="disulfide bond" evidence="18">
    <location>
        <begin position="140"/>
        <end position="152"/>
    </location>
</feature>
<keyword evidence="25" id="KW-1185">Reference proteome</keyword>
<sequence length="2069" mass="230458">MSQLCDGILQCPGGKDEIGCDTCKDDEFRCKDGSCIKNSYRCDSEPDCKDNEDEQDCDNIDAPRCQPDEFVCDIRTCMKKSKKCDRIFDCADKTDEDNCDICSLGEFRCLDGTCLNADKRCDGHIDCRDGSDELECDTTCRASEFRCDDGTCIHVNLYCNGHPECRDGSDEKCVVEKCSEGQFLCQDGQCIAESFRCDNFNDCLDGSDEINCTCGANEFLCQDQRTCVQEDKKCDRIRDCPDGSDETDCRYPERCAHNEFICPDQRTCVPQHKKCDKIPDCPDGWDESSCVGSCSSNEFLCPDRRTCVPTQKYCDRERDCPDGWDEQNCHYQGRCTSNEFLCRDRITCVHNSKRCDRVRDCPDGYDEQECHPEPCASTDFTCRDGSCIDSRRRCDRRTDCKDGSDEEGCGEQGNCLPNEFMCGEGLCIDIKHRCDGLYDCRDFSDEQNCLDCRHNEFRCHSGECIPQYLLCNNRYDCADGSDEQRCQPTTPAPVRCGPRQFLCRSDGRCLPQGTLCDGKVDCPDYSDESNCAWKPCGWNEFRCEGGPCIPMRWRCDGKQDCAENSDELDCSNREVVFQCRDEGPARARVKWSRADGLPLPPGSRDIQGRLEMPNIQLSHSGTYICEAVGYPENTPGSRVSVLLKVEPFEHPPTRPPLACGLNEATCSNGECVRKDKVCDGRIDCSDGSDEMRCNPHGCEPNEFRCDNKKCVLKNWRCDSEDDCGDGSDERGCVAIPGSPCKYNEHLCRTGGQCIPKSFHCDGETDCLDGSDEVATAIIVTPPPPMLMVPEGDTYIITCKAIGVPVPEIVWRLNWGHVPEKCTSTSVDGFGTLSCPNAEERDQGAYSCEAVMVRGGSVFAVPDTILVVKTVPSTCEVAHFNALPPPRRECIACFCFGVASECSSANLYIHQLPPPINVYNLIGVQVDPSGRATIVQNLPSLLGLPEIRPISTNGFTVYHSEPNERTILENNVIPYFSMPESYHGNLLKSYGGSLKYTVRSEGRGRYLDAPDVILSGNGYILVHPGARIVQERNNDVTVRFFYGEWYKNGYSRRGSDSGRIVGELASREEIMMTLANIDYLLIRAMYDDGNLLETTISNIKMDTADASNIGLGAATYVEECRCPAGYHGLSCERCAPGYHRVKTGPWLGNCIYEETCQPGYYGDPGRGIPCQICPCPLTSPSNQFGRTCILDSDGQPTCNCPQGYRGRRCEYCEDGYEGNPTIPGSSCVRIEEHCNPHGSLSRYPDPTTGQCICKENVYGALCDKCKADAFYLDRDNPFGCLLCFCMGITNQCQSSSWYRQKHVLSFASSTMDVKLVRKGQGPITQNITDGIRINPSTREVIFSDFPRGEPAGEFYYWSLPEQFLGDKVTSYGGHLTFTLRYVPAPGGQSSRNSAAVVEIISRNNLHLLWYRGEREPVVPDKQETINVPLNEHSWQRLDAKPVDRPNFLMALADIQYILIKATYTTSTREAALHHVSMDYSVSENTGLERALAVEHCACSRGYEGLSCEDCAPGYTRDDSGIYLGRCQLCQCNGHSEDCDRDTGVCRNCRDNTAGDRCHLCRPGYSGDATNRNIGCTASGTSCNCDPRGSLTAECVNNQCVCKPNVYGRHCDECRPGSFGLSQSLPSGCHECFCAGVSNNCYASSEHYRIQIPMQIGTPGYDFTLTDSTRRETVISEGFILDASRNEIGYAFPPVGITGRNSRLFWSLPSAFTGNKVLSYGGKLSITQRYTARSGSQEYSDTDVIISGNGITLYWKNPTNLTPNQPHTYVVPLVEHEWRHLDRNTPRPASRSDFMTVLINLEAILVRASYSTATEYSYLSDVAMDTADVRQFSSGSLAVDIEKCICPEGYMGTSCETCARGYYLDFNDRSVGVFGACKRCPCNGNEESCELVRERNDYVVRCRCKGGYDESKQCSVGARCKVGEFECLDGHCIAIKKRCNQQIDCRDHSDELSCDHFRVKRKKSIRLRLDTFNSEPLLGDVVEFTCTVEDSQEPLRLEFTVLNANEQVPFLHLRDTNAPEVYEKSHSLRMDYEAKLIICSAYNTYGVELGRVLSEIRVMAAAFGNNTILKA</sequence>
<dbReference type="GO" id="GO:0048731">
    <property type="term" value="P:system development"/>
    <property type="evidence" value="ECO:0007669"/>
    <property type="project" value="UniProtKB-ARBA"/>
</dbReference>
<feature type="domain" description="Laminin EGF-like" evidence="21">
    <location>
        <begin position="1581"/>
        <end position="1629"/>
    </location>
</feature>
<feature type="disulfide bond" evidence="18">
    <location>
        <begin position="72"/>
        <end position="90"/>
    </location>
</feature>
<evidence type="ECO:0000256" key="4">
    <source>
        <dbReference type="ARBA" id="ARBA00022525"/>
    </source>
</evidence>
<protein>
    <recommendedName>
        <fullName evidence="26">Basement membrane-specific heparan sulfate proteoglycan core protein</fullName>
    </recommendedName>
</protein>
<dbReference type="InterPro" id="IPR002049">
    <property type="entry name" value="LE_dom"/>
</dbReference>
<feature type="domain" description="Ig-like" evidence="22">
    <location>
        <begin position="547"/>
        <end position="640"/>
    </location>
</feature>
<reference evidence="24" key="1">
    <citation type="submission" date="2013-04" db="EMBL/GenBank/DDBJ databases">
        <authorList>
            <person name="Qu J."/>
            <person name="Murali S.C."/>
            <person name="Bandaranaike D."/>
            <person name="Bellair M."/>
            <person name="Blankenburg K."/>
            <person name="Chao H."/>
            <person name="Dinh H."/>
            <person name="Doddapaneni H."/>
            <person name="Downs B."/>
            <person name="Dugan-Rocha S."/>
            <person name="Elkadiri S."/>
            <person name="Gnanaolivu R.D."/>
            <person name="Hernandez B."/>
            <person name="Javaid M."/>
            <person name="Jayaseelan J.C."/>
            <person name="Lee S."/>
            <person name="Li M."/>
            <person name="Ming W."/>
            <person name="Munidasa M."/>
            <person name="Muniz J."/>
            <person name="Nguyen L."/>
            <person name="Ongeri F."/>
            <person name="Osuji N."/>
            <person name="Pu L.-L."/>
            <person name="Puazo M."/>
            <person name="Qu C."/>
            <person name="Quiroz J."/>
            <person name="Raj R."/>
            <person name="Weissenberger G."/>
            <person name="Xin Y."/>
            <person name="Zou X."/>
            <person name="Han Y."/>
            <person name="Richards S."/>
            <person name="Worley K."/>
            <person name="Muzny D."/>
            <person name="Gibbs R."/>
        </authorList>
    </citation>
    <scope>NUCLEOTIDE SEQUENCE</scope>
    <source>
        <strain evidence="24">Sampled in the wild</strain>
    </source>
</reference>
<feature type="domain" description="Laminin IV type A" evidence="23">
    <location>
        <begin position="1656"/>
        <end position="1841"/>
    </location>
</feature>
<dbReference type="InterPro" id="IPR003598">
    <property type="entry name" value="Ig_sub2"/>
</dbReference>
<dbReference type="CDD" id="cd00055">
    <property type="entry name" value="EGF_Lam"/>
    <property type="match status" value="3"/>
</dbReference>
<feature type="disulfide bond" evidence="18">
    <location>
        <begin position="102"/>
        <end position="114"/>
    </location>
</feature>
<evidence type="ECO:0008006" key="26">
    <source>
        <dbReference type="Google" id="ProtNLM"/>
    </source>
</evidence>
<dbReference type="PROSITE" id="PS01248">
    <property type="entry name" value="EGF_LAM_1"/>
    <property type="match status" value="3"/>
</dbReference>
<comment type="caution">
    <text evidence="24">The sequence shown here is derived from an EMBL/GenBank/DDBJ whole genome shotgun (WGS) entry which is preliminary data.</text>
</comment>
<evidence type="ECO:0000256" key="5">
    <source>
        <dbReference type="ARBA" id="ARBA00022530"/>
    </source>
</evidence>
<keyword evidence="12" id="KW-0175">Coiled coil</keyword>
<dbReference type="Gene3D" id="2.10.25.10">
    <property type="entry name" value="Laminin"/>
    <property type="match status" value="3"/>
</dbReference>
<keyword evidence="13" id="KW-0472">Membrane</keyword>
<evidence type="ECO:0000313" key="25">
    <source>
        <dbReference type="Proteomes" id="UP000792457"/>
    </source>
</evidence>
<dbReference type="GO" id="GO:0048513">
    <property type="term" value="P:animal organ development"/>
    <property type="evidence" value="ECO:0007669"/>
    <property type="project" value="UniProtKB-ARBA"/>
</dbReference>